<name>A0AAP2YX76_9EURY</name>
<sequence>MNRRWAALAVGCIVVVLAFVRSAVSRRVDVDADVDDIPFCPLFARGRIGADWASRRGFEGDPALGELDDFSTYDRDGFDSSAVHPEIRRFYERTTEYDLVYETHWHRGFRAGAWLAAFVTSRLEQLNLPGRNGRVRRLESEIAGVVPTADPRNSRVWTRTDPDRGHAVFVAVYATHDRDGVTYANVAVPLPWSNLSTVLRPDRMSSSADVDRRFHIGADSDSDLDIDTDVDGVEFTTRDPGPGDGGLYLVTPLGAFRLPMAQSFRVWPPNAFGSPTAPTATTIDPTLVATHEMWLFGQQFLTIRYGIDRSVVE</sequence>
<evidence type="ECO:0000313" key="2">
    <source>
        <dbReference type="Proteomes" id="UP001321018"/>
    </source>
</evidence>
<protein>
    <submittedName>
        <fullName evidence="1">Uncharacterized protein</fullName>
    </submittedName>
</protein>
<dbReference type="Proteomes" id="UP001321018">
    <property type="component" value="Unassembled WGS sequence"/>
</dbReference>
<comment type="caution">
    <text evidence="1">The sequence shown here is derived from an EMBL/GenBank/DDBJ whole genome shotgun (WGS) entry which is preliminary data.</text>
</comment>
<gene>
    <name evidence="1" type="ORF">OB960_06165</name>
</gene>
<accession>A0AAP2YX76</accession>
<proteinExistence type="predicted"/>
<dbReference type="EMBL" id="JAOPKA010000003">
    <property type="protein sequence ID" value="MCU4740985.1"/>
    <property type="molecule type" value="Genomic_DNA"/>
</dbReference>
<dbReference type="RefSeq" id="WP_338002825.1">
    <property type="nucleotide sequence ID" value="NZ_JAOPKA010000003.1"/>
</dbReference>
<evidence type="ECO:0000313" key="1">
    <source>
        <dbReference type="EMBL" id="MCU4740985.1"/>
    </source>
</evidence>
<dbReference type="AlphaFoldDB" id="A0AAP2YX76"/>
<organism evidence="1 2">
    <name type="scientific">Natronoglomus mannanivorans</name>
    <dbReference type="NCBI Taxonomy" id="2979990"/>
    <lineage>
        <taxon>Archaea</taxon>
        <taxon>Methanobacteriati</taxon>
        <taxon>Methanobacteriota</taxon>
        <taxon>Stenosarchaea group</taxon>
        <taxon>Halobacteria</taxon>
        <taxon>Halobacteriales</taxon>
        <taxon>Natrialbaceae</taxon>
        <taxon>Natronoglomus</taxon>
    </lineage>
</organism>
<reference evidence="1" key="1">
    <citation type="submission" date="2022-09" db="EMBL/GenBank/DDBJ databases">
        <title>Enrichment on poylsaccharides allowed isolation of novel metabolic and taxonomic groups of Haloarchaea.</title>
        <authorList>
            <person name="Sorokin D.Y."/>
            <person name="Elcheninov A.G."/>
            <person name="Khizhniak T.V."/>
            <person name="Kolganova T.V."/>
            <person name="Kublanov I.V."/>
        </authorList>
    </citation>
    <scope>NUCLEOTIDE SEQUENCE</scope>
    <source>
        <strain evidence="1">AArc-xg1-1</strain>
    </source>
</reference>